<feature type="transmembrane region" description="Helical" evidence="1">
    <location>
        <begin position="286"/>
        <end position="307"/>
    </location>
</feature>
<gene>
    <name evidence="2" type="ORF">H8K36_12340</name>
</gene>
<comment type="caution">
    <text evidence="2">The sequence shown here is derived from an EMBL/GenBank/DDBJ whole genome shotgun (WGS) entry which is preliminary data.</text>
</comment>
<name>A0A923HTA6_9BURK</name>
<organism evidence="2 3">
    <name type="scientific">Undibacterium nitidum</name>
    <dbReference type="NCBI Taxonomy" id="2762298"/>
    <lineage>
        <taxon>Bacteria</taxon>
        <taxon>Pseudomonadati</taxon>
        <taxon>Pseudomonadota</taxon>
        <taxon>Betaproteobacteria</taxon>
        <taxon>Burkholderiales</taxon>
        <taxon>Oxalobacteraceae</taxon>
        <taxon>Undibacterium</taxon>
    </lineage>
</organism>
<evidence type="ECO:0000256" key="1">
    <source>
        <dbReference type="SAM" id="Phobius"/>
    </source>
</evidence>
<feature type="transmembrane region" description="Helical" evidence="1">
    <location>
        <begin position="462"/>
        <end position="483"/>
    </location>
</feature>
<sequence>MSKAKMVSLSLGAGDVVRHTPTAGWQQHWNTMQILILTEIRLRARRWTSLIAVFLMAAMCWNIISDPASGYAMIVIDRARVLYTSSALALGSSSLLSMIMLFVGFFLVRGRVADDIRTGIGSLIAASPVSNAVFLSSRWIGGVLYFLLLIFAGMLSVIALQMVRGEPGIDFWVYLQTYSLVFIPLAFYVVSLALLFDSVPFLMGKLGDLLFFILWIAQLSLISKVMELGKGESSAWFIFDFCGLVTTVANLQGQLGTKNFSLGGSNFDPALAPIVLSASLWSVKLTVLRVATALFALLPLLLAFPLFHRFSPDRVKQSQSRKRRTPIEILNQWSRPLARFVQPLMSVANRMPNFFGQVVADTALTLISAPVFILCLVVLNGFALFSDDKGLFSVVPFIVMAWGVLIVDISTRDYQAGIESMTAAVSGGVERRYLRQLSACMLLAMMFGGVAILRLLSAEGFVVLMLLTGFVAASAMACAAGRITRSARPFLSLFLFWLYVASQAKSIPMIDLFGFNHVATQSTLILMCELAVASLIVGIGYNKWKNS</sequence>
<evidence type="ECO:0000313" key="3">
    <source>
        <dbReference type="Proteomes" id="UP000627446"/>
    </source>
</evidence>
<dbReference type="Proteomes" id="UP000627446">
    <property type="component" value="Unassembled WGS sequence"/>
</dbReference>
<reference evidence="2" key="1">
    <citation type="submission" date="2020-08" db="EMBL/GenBank/DDBJ databases">
        <title>Novel species isolated from subtropical streams in China.</title>
        <authorList>
            <person name="Lu H."/>
        </authorList>
    </citation>
    <scope>NUCLEOTIDE SEQUENCE</scope>
    <source>
        <strain evidence="2">LX22W</strain>
    </source>
</reference>
<feature type="transmembrane region" description="Helical" evidence="1">
    <location>
        <begin position="490"/>
        <end position="510"/>
    </location>
</feature>
<feature type="transmembrane region" description="Helical" evidence="1">
    <location>
        <begin position="522"/>
        <end position="541"/>
    </location>
</feature>
<feature type="transmembrane region" description="Helical" evidence="1">
    <location>
        <begin position="202"/>
        <end position="222"/>
    </location>
</feature>
<accession>A0A923HTA6</accession>
<keyword evidence="1" id="KW-0812">Transmembrane</keyword>
<feature type="transmembrane region" description="Helical" evidence="1">
    <location>
        <begin position="47"/>
        <end position="64"/>
    </location>
</feature>
<feature type="transmembrane region" description="Helical" evidence="1">
    <location>
        <begin position="358"/>
        <end position="385"/>
    </location>
</feature>
<feature type="transmembrane region" description="Helical" evidence="1">
    <location>
        <begin position="143"/>
        <end position="160"/>
    </location>
</feature>
<evidence type="ECO:0000313" key="2">
    <source>
        <dbReference type="EMBL" id="MBC3882172.1"/>
    </source>
</evidence>
<protein>
    <submittedName>
        <fullName evidence="2">Uncharacterized protein</fullName>
    </submittedName>
</protein>
<feature type="transmembrane region" description="Helical" evidence="1">
    <location>
        <begin position="172"/>
        <end position="196"/>
    </location>
</feature>
<feature type="transmembrane region" description="Helical" evidence="1">
    <location>
        <begin position="437"/>
        <end position="456"/>
    </location>
</feature>
<feature type="transmembrane region" description="Helical" evidence="1">
    <location>
        <begin position="84"/>
        <end position="108"/>
    </location>
</feature>
<keyword evidence="1" id="KW-0472">Membrane</keyword>
<proteinExistence type="predicted"/>
<dbReference type="AlphaFoldDB" id="A0A923HTA6"/>
<dbReference type="RefSeq" id="WP_186916781.1">
    <property type="nucleotide sequence ID" value="NZ_JACOFZ010000004.1"/>
</dbReference>
<keyword evidence="3" id="KW-1185">Reference proteome</keyword>
<feature type="transmembrane region" description="Helical" evidence="1">
    <location>
        <begin position="391"/>
        <end position="411"/>
    </location>
</feature>
<dbReference type="EMBL" id="JACOFZ010000004">
    <property type="protein sequence ID" value="MBC3882172.1"/>
    <property type="molecule type" value="Genomic_DNA"/>
</dbReference>
<keyword evidence="1" id="KW-1133">Transmembrane helix</keyword>